<dbReference type="AlphaFoldDB" id="A0A0R0CK17"/>
<gene>
    <name evidence="1" type="ORF">ABB28_15615</name>
</gene>
<proteinExistence type="predicted"/>
<evidence type="ECO:0000313" key="2">
    <source>
        <dbReference type="Proteomes" id="UP000051386"/>
    </source>
</evidence>
<dbReference type="PATRIC" id="fig|517011.3.peg.3308"/>
<sequence>MESVLITVANASDVGLVPSSRAQKLHDRLQREQLQETARPMSRRKLACSLERLQGEYEAKRSELRASGLRWSKDWMMGVEDYDADALAQVYARIEAASAVINSAGAARAEMELPRARPASW</sequence>
<dbReference type="Proteomes" id="UP000051386">
    <property type="component" value="Unassembled WGS sequence"/>
</dbReference>
<dbReference type="EMBL" id="LDJK01000083">
    <property type="protein sequence ID" value="KRG69867.1"/>
    <property type="molecule type" value="Genomic_DNA"/>
</dbReference>
<reference evidence="1 2" key="1">
    <citation type="submission" date="2015-05" db="EMBL/GenBank/DDBJ databases">
        <title>Genome sequencing and analysis of members of genus Stenotrophomonas.</title>
        <authorList>
            <person name="Patil P.P."/>
            <person name="Midha S."/>
            <person name="Patil P.B."/>
        </authorList>
    </citation>
    <scope>NUCLEOTIDE SEQUENCE [LARGE SCALE GENOMIC DNA]</scope>
    <source>
        <strain evidence="1 2">DSM 21508</strain>
    </source>
</reference>
<protein>
    <submittedName>
        <fullName evidence="1">Uncharacterized protein</fullName>
    </submittedName>
</protein>
<accession>A0A0R0CK17</accession>
<organism evidence="1 2">
    <name type="scientific">Stenotrophomonas chelatiphaga</name>
    <dbReference type="NCBI Taxonomy" id="517011"/>
    <lineage>
        <taxon>Bacteria</taxon>
        <taxon>Pseudomonadati</taxon>
        <taxon>Pseudomonadota</taxon>
        <taxon>Gammaproteobacteria</taxon>
        <taxon>Lysobacterales</taxon>
        <taxon>Lysobacteraceae</taxon>
        <taxon>Stenotrophomonas</taxon>
    </lineage>
</organism>
<evidence type="ECO:0000313" key="1">
    <source>
        <dbReference type="EMBL" id="KRG69867.1"/>
    </source>
</evidence>
<comment type="caution">
    <text evidence="1">The sequence shown here is derived from an EMBL/GenBank/DDBJ whole genome shotgun (WGS) entry which is preliminary data.</text>
</comment>
<name>A0A0R0CK17_9GAMM</name>
<keyword evidence="2" id="KW-1185">Reference proteome</keyword>